<dbReference type="PROSITE" id="PS51819">
    <property type="entry name" value="VOC"/>
    <property type="match status" value="1"/>
</dbReference>
<dbReference type="OrthoDB" id="2613830at2"/>
<evidence type="ECO:0000313" key="2">
    <source>
        <dbReference type="EMBL" id="PXX93828.1"/>
    </source>
</evidence>
<name>A0A2V3ZQQ5_9GAMM</name>
<dbReference type="Gene3D" id="3.10.180.10">
    <property type="entry name" value="2,3-Dihydroxybiphenyl 1,2-Dioxygenase, domain 1"/>
    <property type="match status" value="1"/>
</dbReference>
<dbReference type="RefSeq" id="WP_114611752.1">
    <property type="nucleotide sequence ID" value="NZ_QFWX01000001.1"/>
</dbReference>
<keyword evidence="3" id="KW-1185">Reference proteome</keyword>
<organism evidence="2 3">
    <name type="scientific">Marinobacter vulgaris</name>
    <dbReference type="NCBI Taxonomy" id="1928331"/>
    <lineage>
        <taxon>Bacteria</taxon>
        <taxon>Pseudomonadati</taxon>
        <taxon>Pseudomonadota</taxon>
        <taxon>Gammaproteobacteria</taxon>
        <taxon>Pseudomonadales</taxon>
        <taxon>Marinobacteraceae</taxon>
        <taxon>Marinobacter</taxon>
    </lineage>
</organism>
<evidence type="ECO:0000259" key="1">
    <source>
        <dbReference type="PROSITE" id="PS51819"/>
    </source>
</evidence>
<reference evidence="2 3" key="2">
    <citation type="submission" date="2018-06" db="EMBL/GenBank/DDBJ databases">
        <title>Marinobactersediminissp. nov, a moderately halophilic bacterium isolated from marine solar saltern.</title>
        <authorList>
            <person name="Zhang Y."/>
        </authorList>
    </citation>
    <scope>NUCLEOTIDE SEQUENCE [LARGE SCALE GENOMIC DNA]</scope>
    <source>
        <strain evidence="2 3">F01</strain>
    </source>
</reference>
<dbReference type="EMBL" id="QFWX01000001">
    <property type="protein sequence ID" value="PXX93828.1"/>
    <property type="molecule type" value="Genomic_DNA"/>
</dbReference>
<dbReference type="InterPro" id="IPR029068">
    <property type="entry name" value="Glyas_Bleomycin-R_OHBP_Dase"/>
</dbReference>
<accession>A0A2V3ZQQ5</accession>
<evidence type="ECO:0000313" key="3">
    <source>
        <dbReference type="Proteomes" id="UP000253987"/>
    </source>
</evidence>
<sequence length="129" mass="14656">MATLGIHHLGLAVSDLEATTDFFVDCLGWSLVREVPEYPAKFVSNGEAFFTLWQTMSDNSPFDRKHQVGLHHVAIKVESEQDLENVFKNVSNHPGVTVEFVPEQLRQGPAKHFMVYEPSGIRMEFIWVP</sequence>
<reference evidence="3" key="1">
    <citation type="submission" date="2018-05" db="EMBL/GenBank/DDBJ databases">
        <authorList>
            <person name="Lu D."/>
        </authorList>
    </citation>
    <scope>NUCLEOTIDE SEQUENCE [LARGE SCALE GENOMIC DNA]</scope>
    <source>
        <strain evidence="3">F01</strain>
    </source>
</reference>
<protein>
    <submittedName>
        <fullName evidence="2">Glyoxalase</fullName>
    </submittedName>
</protein>
<dbReference type="Proteomes" id="UP000253987">
    <property type="component" value="Unassembled WGS sequence"/>
</dbReference>
<proteinExistence type="predicted"/>
<dbReference type="Pfam" id="PF00903">
    <property type="entry name" value="Glyoxalase"/>
    <property type="match status" value="1"/>
</dbReference>
<dbReference type="AlphaFoldDB" id="A0A2V3ZQQ5"/>
<comment type="caution">
    <text evidence="2">The sequence shown here is derived from an EMBL/GenBank/DDBJ whole genome shotgun (WGS) entry which is preliminary data.</text>
</comment>
<dbReference type="InterPro" id="IPR037523">
    <property type="entry name" value="VOC_core"/>
</dbReference>
<gene>
    <name evidence="2" type="ORF">DIT71_03255</name>
</gene>
<dbReference type="SUPFAM" id="SSF54593">
    <property type="entry name" value="Glyoxalase/Bleomycin resistance protein/Dihydroxybiphenyl dioxygenase"/>
    <property type="match status" value="1"/>
</dbReference>
<dbReference type="InterPro" id="IPR004360">
    <property type="entry name" value="Glyas_Fos-R_dOase_dom"/>
</dbReference>
<feature type="domain" description="VOC" evidence="1">
    <location>
        <begin position="5"/>
        <end position="128"/>
    </location>
</feature>